<reference evidence="4" key="1">
    <citation type="submission" date="2015-07" db="EMBL/GenBank/DDBJ databases">
        <title>Fjat-14235 jcm11544.</title>
        <authorList>
            <person name="Liu B."/>
            <person name="Wang J."/>
            <person name="Zhu Y."/>
            <person name="Liu G."/>
            <person name="Chen Q."/>
            <person name="Chen Z."/>
            <person name="Lan J."/>
            <person name="Che J."/>
            <person name="Ge C."/>
            <person name="Shi H."/>
            <person name="Pan Z."/>
            <person name="Liu X."/>
        </authorList>
    </citation>
    <scope>NUCLEOTIDE SEQUENCE [LARGE SCALE GENOMIC DNA]</scope>
    <source>
        <strain evidence="4">JCM 11544</strain>
    </source>
</reference>
<dbReference type="Proteomes" id="UP000037405">
    <property type="component" value="Unassembled WGS sequence"/>
</dbReference>
<dbReference type="Pfam" id="PF02639">
    <property type="entry name" value="DUF188"/>
    <property type="match status" value="1"/>
</dbReference>
<name>A0A0M0GNG1_9BACI</name>
<keyword evidence="4" id="KW-1185">Reference proteome</keyword>
<accession>A0A0M0GNG1</accession>
<gene>
    <name evidence="3" type="ORF">AF331_02030</name>
</gene>
<sequence>MVRYDPYHPCVFVDADACPVKEEISRISRRYGFGVVFVASHAHRKSEPEAGEWIYVDSSKESADLYIMNHVRSSDVLVTQDIGLASLVLPKHVYALSPRGKAYKEETIATALDYRYLAAKERRKGKYGKGPKAFTQSDRETFSANFENLLSQIAGD</sequence>
<dbReference type="HAMAP" id="MF_00489">
    <property type="entry name" value="UPF0178"/>
    <property type="match status" value="1"/>
</dbReference>
<dbReference type="PATRIC" id="fig|189381.12.peg.492"/>
<evidence type="ECO:0000256" key="1">
    <source>
        <dbReference type="ARBA" id="ARBA00008522"/>
    </source>
</evidence>
<dbReference type="InterPro" id="IPR003791">
    <property type="entry name" value="UPF0178"/>
</dbReference>
<dbReference type="PANTHER" id="PTHR35146:SF1">
    <property type="entry name" value="UPF0178 PROTEIN YAII"/>
    <property type="match status" value="1"/>
</dbReference>
<protein>
    <recommendedName>
        <fullName evidence="2">UPF0178 protein AF331_02030</fullName>
    </recommendedName>
</protein>
<proteinExistence type="inferred from homology"/>
<organism evidence="3 4">
    <name type="scientific">Rossellomorea marisflavi</name>
    <dbReference type="NCBI Taxonomy" id="189381"/>
    <lineage>
        <taxon>Bacteria</taxon>
        <taxon>Bacillati</taxon>
        <taxon>Bacillota</taxon>
        <taxon>Bacilli</taxon>
        <taxon>Bacillales</taxon>
        <taxon>Bacillaceae</taxon>
        <taxon>Rossellomorea</taxon>
    </lineage>
</organism>
<dbReference type="AlphaFoldDB" id="A0A0M0GNG1"/>
<comment type="similarity">
    <text evidence="1 2">Belongs to the UPF0178 family.</text>
</comment>
<evidence type="ECO:0000313" key="4">
    <source>
        <dbReference type="Proteomes" id="UP000037405"/>
    </source>
</evidence>
<dbReference type="EMBL" id="LGUE01000001">
    <property type="protein sequence ID" value="KON91328.1"/>
    <property type="molecule type" value="Genomic_DNA"/>
</dbReference>
<comment type="caution">
    <text evidence="3">The sequence shown here is derived from an EMBL/GenBank/DDBJ whole genome shotgun (WGS) entry which is preliminary data.</text>
</comment>
<evidence type="ECO:0000313" key="3">
    <source>
        <dbReference type="EMBL" id="KON91328.1"/>
    </source>
</evidence>
<dbReference type="NCBIfam" id="NF001095">
    <property type="entry name" value="PRK00124.1"/>
    <property type="match status" value="1"/>
</dbReference>
<dbReference type="CDD" id="cd18720">
    <property type="entry name" value="PIN_YqxD-like"/>
    <property type="match status" value="1"/>
</dbReference>
<evidence type="ECO:0000256" key="2">
    <source>
        <dbReference type="HAMAP-Rule" id="MF_00489"/>
    </source>
</evidence>
<dbReference type="PANTHER" id="PTHR35146">
    <property type="entry name" value="UPF0178 PROTEIN YAII"/>
    <property type="match status" value="1"/>
</dbReference>
<dbReference type="STRING" id="189381.GCA_900166615_03902"/>